<dbReference type="PROSITE" id="PS50280">
    <property type="entry name" value="SET"/>
    <property type="match status" value="1"/>
</dbReference>
<dbReference type="GO" id="GO:0045814">
    <property type="term" value="P:negative regulation of gene expression, epigenetic"/>
    <property type="evidence" value="ECO:0007669"/>
    <property type="project" value="TreeGrafter"/>
</dbReference>
<dbReference type="InterPro" id="IPR001214">
    <property type="entry name" value="SET_dom"/>
</dbReference>
<dbReference type="SMART" id="SM00317">
    <property type="entry name" value="SET"/>
    <property type="match status" value="1"/>
</dbReference>
<evidence type="ECO:0000313" key="20">
    <source>
        <dbReference type="EMBL" id="KAG7517919.1"/>
    </source>
</evidence>
<keyword evidence="7" id="KW-0479">Metal-binding</keyword>
<dbReference type="InterPro" id="IPR044422">
    <property type="entry name" value="SMYD5_SET"/>
</dbReference>
<dbReference type="GO" id="GO:0045595">
    <property type="term" value="P:regulation of cell differentiation"/>
    <property type="evidence" value="ECO:0007669"/>
    <property type="project" value="UniProtKB-ARBA"/>
</dbReference>
<keyword evidence="3" id="KW-0963">Cytoplasm</keyword>
<evidence type="ECO:0000256" key="4">
    <source>
        <dbReference type="ARBA" id="ARBA00022603"/>
    </source>
</evidence>
<name>A0AAV6SKI1_SOLSE</name>
<evidence type="ECO:0000256" key="2">
    <source>
        <dbReference type="ARBA" id="ARBA00012178"/>
    </source>
</evidence>
<keyword evidence="4" id="KW-0489">Methyltransferase</keyword>
<dbReference type="FunFam" id="2.170.270.10:FF:000078">
    <property type="entry name" value="SMYD family member 5"/>
    <property type="match status" value="1"/>
</dbReference>
<dbReference type="EC" id="2.1.1.372" evidence="10"/>
<evidence type="ECO:0000256" key="8">
    <source>
        <dbReference type="ARBA" id="ARBA00022771"/>
    </source>
</evidence>
<dbReference type="PANTHER" id="PTHR46402">
    <property type="entry name" value="SET AND MYND DOMAIN-CONTAINING PROTEIN 5"/>
    <property type="match status" value="1"/>
</dbReference>
<keyword evidence="9" id="KW-0862">Zinc</keyword>
<feature type="region of interest" description="Disordered" evidence="18">
    <location>
        <begin position="351"/>
        <end position="382"/>
    </location>
</feature>
<keyword evidence="8" id="KW-0863">Zinc-finger</keyword>
<evidence type="ECO:0000256" key="16">
    <source>
        <dbReference type="ARBA" id="ARBA00049789"/>
    </source>
</evidence>
<proteinExistence type="predicted"/>
<evidence type="ECO:0000256" key="13">
    <source>
        <dbReference type="ARBA" id="ARBA00048081"/>
    </source>
</evidence>
<evidence type="ECO:0000256" key="10">
    <source>
        <dbReference type="ARBA" id="ARBA00024057"/>
    </source>
</evidence>
<protein>
    <recommendedName>
        <fullName evidence="15">Protein-lysine N-trimethyltransferase SMYD5</fullName>
        <ecNumber evidence="2">2.1.1.359</ecNumber>
        <ecNumber evidence="10">2.1.1.372</ecNumber>
    </recommendedName>
    <alternativeName>
        <fullName evidence="11">SET and MYND domain-containing protein 5</fullName>
    </alternativeName>
    <alternativeName>
        <fullName evidence="16">[histone H3]-lysine20 N-trimethyltransferase SMYD5</fullName>
    </alternativeName>
    <alternativeName>
        <fullName evidence="17">[histone H4]-lysine36 N-trimethyltransferase SMYD5</fullName>
    </alternativeName>
</protein>
<dbReference type="Proteomes" id="UP000693946">
    <property type="component" value="Linkage Group LG12"/>
</dbReference>
<dbReference type="GO" id="GO:0140943">
    <property type="term" value="F:histone H4K20 trimethyltransferase activity"/>
    <property type="evidence" value="ECO:0007669"/>
    <property type="project" value="UniProtKB-EC"/>
</dbReference>
<sequence length="382" mass="42811">MAAPVDDMFSLCVDPGKVSACVEVTFIDNVKGKGLFAKKSIKKGDTIFIERPLVCSQFLWNSLYKYKACEFCLRALETAEENARRLSGKPGLSLPHPELCCVRPELHQACPHCQVMYCSSECRQSAADQYHRVLCQGPSQEDPDHPINKLKDAWRSVHYPPETSSIMLMARMVAVVKQGQLAVLHSLFKAALYDDHLSRWFTPEGFRSLFALVGTNGQGVGTSSLSQWVHACDALELAVQQREQLDSFIDQLYKDIEKETGDFLNCEGSGLFLLQSACNHSCLPNAEASFPDNNFLLHLSALGDINPGEEICISYLDCCQRDRSRHSRHKILRENYLFVCSCPKCVSQMDELDVTSEEDEEEEGEAEGETEGDDMEDEMTDV</sequence>
<dbReference type="GO" id="GO:0008270">
    <property type="term" value="F:zinc ion binding"/>
    <property type="evidence" value="ECO:0007669"/>
    <property type="project" value="UniProtKB-KW"/>
</dbReference>
<organism evidence="20 21">
    <name type="scientific">Solea senegalensis</name>
    <name type="common">Senegalese sole</name>
    <dbReference type="NCBI Taxonomy" id="28829"/>
    <lineage>
        <taxon>Eukaryota</taxon>
        <taxon>Metazoa</taxon>
        <taxon>Chordata</taxon>
        <taxon>Craniata</taxon>
        <taxon>Vertebrata</taxon>
        <taxon>Euteleostomi</taxon>
        <taxon>Actinopterygii</taxon>
        <taxon>Neopterygii</taxon>
        <taxon>Teleostei</taxon>
        <taxon>Neoteleostei</taxon>
        <taxon>Acanthomorphata</taxon>
        <taxon>Carangaria</taxon>
        <taxon>Pleuronectiformes</taxon>
        <taxon>Pleuronectoidei</taxon>
        <taxon>Soleidae</taxon>
        <taxon>Solea</taxon>
    </lineage>
</organism>
<evidence type="ECO:0000256" key="1">
    <source>
        <dbReference type="ARBA" id="ARBA00004496"/>
    </source>
</evidence>
<evidence type="ECO:0000256" key="15">
    <source>
        <dbReference type="ARBA" id="ARBA00049768"/>
    </source>
</evidence>
<keyword evidence="5" id="KW-0808">Transferase</keyword>
<dbReference type="CDD" id="cd10521">
    <property type="entry name" value="SET_SMYD5"/>
    <property type="match status" value="1"/>
</dbReference>
<dbReference type="EC" id="2.1.1.359" evidence="2"/>
<evidence type="ECO:0000256" key="9">
    <source>
        <dbReference type="ARBA" id="ARBA00022833"/>
    </source>
</evidence>
<keyword evidence="21" id="KW-1185">Reference proteome</keyword>
<reference evidence="20 21" key="1">
    <citation type="journal article" date="2021" name="Sci. Rep.">
        <title>Chromosome anchoring in Senegalese sole (Solea senegalensis) reveals sex-associated markers and genome rearrangements in flatfish.</title>
        <authorList>
            <person name="Guerrero-Cozar I."/>
            <person name="Gomez-Garrido J."/>
            <person name="Berbel C."/>
            <person name="Martinez-Blanch J.F."/>
            <person name="Alioto T."/>
            <person name="Claros M.G."/>
            <person name="Gagnaire P.A."/>
            <person name="Manchado M."/>
        </authorList>
    </citation>
    <scope>NUCLEOTIDE SEQUENCE [LARGE SCALE GENOMIC DNA]</scope>
    <source>
        <strain evidence="20">Sse05_10M</strain>
    </source>
</reference>
<evidence type="ECO:0000256" key="3">
    <source>
        <dbReference type="ARBA" id="ARBA00022490"/>
    </source>
</evidence>
<accession>A0AAV6SKI1</accession>
<dbReference type="GO" id="GO:0005737">
    <property type="term" value="C:cytoplasm"/>
    <property type="evidence" value="ECO:0007669"/>
    <property type="project" value="UniProtKB-SubCell"/>
</dbReference>
<evidence type="ECO:0000256" key="18">
    <source>
        <dbReference type="SAM" id="MobiDB-lite"/>
    </source>
</evidence>
<dbReference type="Pfam" id="PF00856">
    <property type="entry name" value="SET"/>
    <property type="match status" value="1"/>
</dbReference>
<dbReference type="PANTHER" id="PTHR46402:SF2">
    <property type="entry name" value="HISTONE-LYSINE N-TRIMETHYLTRANSFERASE SMYD5"/>
    <property type="match status" value="1"/>
</dbReference>
<keyword evidence="6" id="KW-0949">S-adenosyl-L-methionine</keyword>
<evidence type="ECO:0000256" key="11">
    <source>
        <dbReference type="ARBA" id="ARBA00033038"/>
    </source>
</evidence>
<dbReference type="AlphaFoldDB" id="A0AAV6SKI1"/>
<comment type="catalytic activity">
    <reaction evidence="13">
        <text>L-lysyl(20)-[histone H4] + 3 S-adenosyl-L-methionine = N(6),N(6),N(6)-trimethyl-L-lysyl(20)-[histone H4] + 3 S-adenosyl-L-homocysteine + 3 H(+)</text>
        <dbReference type="Rhea" id="RHEA:64456"/>
        <dbReference type="Rhea" id="RHEA-COMP:15554"/>
        <dbReference type="Rhea" id="RHEA-COMP:15998"/>
        <dbReference type="ChEBI" id="CHEBI:15378"/>
        <dbReference type="ChEBI" id="CHEBI:29969"/>
        <dbReference type="ChEBI" id="CHEBI:57856"/>
        <dbReference type="ChEBI" id="CHEBI:59789"/>
        <dbReference type="ChEBI" id="CHEBI:61961"/>
        <dbReference type="EC" id="2.1.1.372"/>
    </reaction>
</comment>
<evidence type="ECO:0000259" key="19">
    <source>
        <dbReference type="PROSITE" id="PS50280"/>
    </source>
</evidence>
<gene>
    <name evidence="20" type="ORF">JOB18_019454</name>
</gene>
<evidence type="ECO:0000256" key="14">
    <source>
        <dbReference type="ARBA" id="ARBA00049497"/>
    </source>
</evidence>
<evidence type="ECO:0000256" key="12">
    <source>
        <dbReference type="ARBA" id="ARBA00047545"/>
    </source>
</evidence>
<evidence type="ECO:0000256" key="17">
    <source>
        <dbReference type="ARBA" id="ARBA00049806"/>
    </source>
</evidence>
<comment type="catalytic activity">
    <reaction evidence="12">
        <text>L-lysyl(36)-[histone H3] + 3 S-adenosyl-L-methionine = N(6),N(6),N(6)-trimethyl-L-lysyl(36)-[histone H3] + 3 S-adenosyl-L-homocysteine + 3 H(+)</text>
        <dbReference type="Rhea" id="RHEA:60324"/>
        <dbReference type="Rhea" id="RHEA-COMP:9785"/>
        <dbReference type="Rhea" id="RHEA-COMP:15536"/>
        <dbReference type="ChEBI" id="CHEBI:15378"/>
        <dbReference type="ChEBI" id="CHEBI:29969"/>
        <dbReference type="ChEBI" id="CHEBI:57856"/>
        <dbReference type="ChEBI" id="CHEBI:59789"/>
        <dbReference type="ChEBI" id="CHEBI:61961"/>
        <dbReference type="EC" id="2.1.1.359"/>
    </reaction>
</comment>
<dbReference type="GO" id="GO:0032259">
    <property type="term" value="P:methylation"/>
    <property type="evidence" value="ECO:0007669"/>
    <property type="project" value="UniProtKB-KW"/>
</dbReference>
<comment type="catalytic activity">
    <reaction evidence="14">
        <text>L-lysyl-[protein] + 3 S-adenosyl-L-methionine = N(6),N(6),N(6)-trimethyl-L-lysyl-[protein] + 3 S-adenosyl-L-homocysteine + 3 H(+)</text>
        <dbReference type="Rhea" id="RHEA:54192"/>
        <dbReference type="Rhea" id="RHEA-COMP:9752"/>
        <dbReference type="Rhea" id="RHEA-COMP:13826"/>
        <dbReference type="ChEBI" id="CHEBI:15378"/>
        <dbReference type="ChEBI" id="CHEBI:29969"/>
        <dbReference type="ChEBI" id="CHEBI:57856"/>
        <dbReference type="ChEBI" id="CHEBI:59789"/>
        <dbReference type="ChEBI" id="CHEBI:61961"/>
    </reaction>
    <physiologicalReaction direction="left-to-right" evidence="14">
        <dbReference type="Rhea" id="RHEA:54193"/>
    </physiologicalReaction>
</comment>
<comment type="caution">
    <text evidence="20">The sequence shown here is derived from an EMBL/GenBank/DDBJ whole genome shotgun (WGS) entry which is preliminary data.</text>
</comment>
<dbReference type="EMBL" id="JAGKHQ010000004">
    <property type="protein sequence ID" value="KAG7517919.1"/>
    <property type="molecule type" value="Genomic_DNA"/>
</dbReference>
<comment type="subcellular location">
    <subcellularLocation>
        <location evidence="1">Cytoplasm</location>
    </subcellularLocation>
</comment>
<evidence type="ECO:0000256" key="5">
    <source>
        <dbReference type="ARBA" id="ARBA00022679"/>
    </source>
</evidence>
<feature type="domain" description="SET" evidence="19">
    <location>
        <begin position="20"/>
        <end position="316"/>
    </location>
</feature>
<evidence type="ECO:0000256" key="6">
    <source>
        <dbReference type="ARBA" id="ARBA00022691"/>
    </source>
</evidence>
<evidence type="ECO:0000256" key="7">
    <source>
        <dbReference type="ARBA" id="ARBA00022723"/>
    </source>
</evidence>
<evidence type="ECO:0000313" key="21">
    <source>
        <dbReference type="Proteomes" id="UP000693946"/>
    </source>
</evidence>
<dbReference type="GO" id="GO:0140955">
    <property type="term" value="F:histone H3K36 trimethyltransferase activity"/>
    <property type="evidence" value="ECO:0007669"/>
    <property type="project" value="UniProtKB-EC"/>
</dbReference>